<comment type="caution">
    <text evidence="2">The sequence shown here is derived from an EMBL/GenBank/DDBJ whole genome shotgun (WGS) entry which is preliminary data.</text>
</comment>
<evidence type="ECO:0000313" key="2">
    <source>
        <dbReference type="EMBL" id="KAF7348607.1"/>
    </source>
</evidence>
<dbReference type="AlphaFoldDB" id="A0A8H6XYH5"/>
<sequence length="171" mass="19381">MSHVYCNQCDLHFVDVEARSEHIESSLNHPFCETCCRRFLNKNALSSHLKFAAPHLCLEDEEFLDGDEILLSWTSSFALDFNTAEEKSWSEEDYWSSGLDTDSDDSTSDSETELDSEPESEDNRDCTIVLAGAEFEPIPEYPELLFENLVDSSEIPAPCHRQIGADSSVFR</sequence>
<name>A0A8H6XYH5_9AGAR</name>
<organism evidence="2 3">
    <name type="scientific">Mycena venus</name>
    <dbReference type="NCBI Taxonomy" id="2733690"/>
    <lineage>
        <taxon>Eukaryota</taxon>
        <taxon>Fungi</taxon>
        <taxon>Dikarya</taxon>
        <taxon>Basidiomycota</taxon>
        <taxon>Agaricomycotina</taxon>
        <taxon>Agaricomycetes</taxon>
        <taxon>Agaricomycetidae</taxon>
        <taxon>Agaricales</taxon>
        <taxon>Marasmiineae</taxon>
        <taxon>Mycenaceae</taxon>
        <taxon>Mycena</taxon>
    </lineage>
</organism>
<evidence type="ECO:0000256" key="1">
    <source>
        <dbReference type="SAM" id="MobiDB-lite"/>
    </source>
</evidence>
<protein>
    <submittedName>
        <fullName evidence="2">Uncharacterized protein</fullName>
    </submittedName>
</protein>
<keyword evidence="3" id="KW-1185">Reference proteome</keyword>
<dbReference type="OrthoDB" id="6105938at2759"/>
<gene>
    <name evidence="2" type="ORF">MVEN_01378500</name>
</gene>
<dbReference type="EMBL" id="JACAZI010000011">
    <property type="protein sequence ID" value="KAF7348607.1"/>
    <property type="molecule type" value="Genomic_DNA"/>
</dbReference>
<reference evidence="2" key="1">
    <citation type="submission" date="2020-05" db="EMBL/GenBank/DDBJ databases">
        <title>Mycena genomes resolve the evolution of fungal bioluminescence.</title>
        <authorList>
            <person name="Tsai I.J."/>
        </authorList>
    </citation>
    <scope>NUCLEOTIDE SEQUENCE</scope>
    <source>
        <strain evidence="2">CCC161011</strain>
    </source>
</reference>
<evidence type="ECO:0000313" key="3">
    <source>
        <dbReference type="Proteomes" id="UP000620124"/>
    </source>
</evidence>
<feature type="region of interest" description="Disordered" evidence="1">
    <location>
        <begin position="87"/>
        <end position="123"/>
    </location>
</feature>
<accession>A0A8H6XYH5</accession>
<feature type="compositionally biased region" description="Acidic residues" evidence="1">
    <location>
        <begin position="101"/>
        <end position="122"/>
    </location>
</feature>
<proteinExistence type="predicted"/>
<dbReference type="Proteomes" id="UP000620124">
    <property type="component" value="Unassembled WGS sequence"/>
</dbReference>